<feature type="DNA-binding region" description="H-T-H motif" evidence="4">
    <location>
        <begin position="46"/>
        <end position="65"/>
    </location>
</feature>
<evidence type="ECO:0000256" key="1">
    <source>
        <dbReference type="ARBA" id="ARBA00023015"/>
    </source>
</evidence>
<dbReference type="InterPro" id="IPR011075">
    <property type="entry name" value="TetR_C"/>
</dbReference>
<evidence type="ECO:0000256" key="2">
    <source>
        <dbReference type="ARBA" id="ARBA00023125"/>
    </source>
</evidence>
<dbReference type="InterPro" id="IPR009057">
    <property type="entry name" value="Homeodomain-like_sf"/>
</dbReference>
<dbReference type="Proteomes" id="UP000184096">
    <property type="component" value="Chromosome I"/>
</dbReference>
<protein>
    <submittedName>
        <fullName evidence="6">Transcriptional regulator, TetR family</fullName>
    </submittedName>
</protein>
<dbReference type="Gene3D" id="1.10.10.60">
    <property type="entry name" value="Homeodomain-like"/>
    <property type="match status" value="1"/>
</dbReference>
<gene>
    <name evidence="6" type="ORF">SAMN05444170_3225</name>
</gene>
<keyword evidence="3" id="KW-0804">Transcription</keyword>
<sequence>MLAMNKPARSLEEVARPRGRPREFDMDEALDRAIRVFCEQGYNATSIGDLIDAMGLASGSIYKAFRDKRAVFLAALDRHIVLRKEQIAAAARTSKPARERMRDVLAHFVEVSKGIEGRRGCLVVGSAVELAILDREVAARVTASLSKNEAFLADLIREGQADGSIPAGIDPEQTARVMVCLTQGLRVVGKSGRAPQDTAAAVDIAMKLLQ</sequence>
<dbReference type="PANTHER" id="PTHR47506:SF10">
    <property type="entry name" value="TRANSCRIPTIONAL REGULATORY PROTEIN"/>
    <property type="match status" value="1"/>
</dbReference>
<dbReference type="SUPFAM" id="SSF46689">
    <property type="entry name" value="Homeodomain-like"/>
    <property type="match status" value="1"/>
</dbReference>
<name>A0A1M7U0Q3_9BRAD</name>
<keyword evidence="7" id="KW-1185">Reference proteome</keyword>
<organism evidence="6 7">
    <name type="scientific">Bradyrhizobium erythrophlei</name>
    <dbReference type="NCBI Taxonomy" id="1437360"/>
    <lineage>
        <taxon>Bacteria</taxon>
        <taxon>Pseudomonadati</taxon>
        <taxon>Pseudomonadota</taxon>
        <taxon>Alphaproteobacteria</taxon>
        <taxon>Hyphomicrobiales</taxon>
        <taxon>Nitrobacteraceae</taxon>
        <taxon>Bradyrhizobium</taxon>
    </lineage>
</organism>
<evidence type="ECO:0000313" key="7">
    <source>
        <dbReference type="Proteomes" id="UP000184096"/>
    </source>
</evidence>
<dbReference type="Pfam" id="PF16925">
    <property type="entry name" value="TetR_C_13"/>
    <property type="match status" value="1"/>
</dbReference>
<dbReference type="InterPro" id="IPR036271">
    <property type="entry name" value="Tet_transcr_reg_TetR-rel_C_sf"/>
</dbReference>
<evidence type="ECO:0000256" key="3">
    <source>
        <dbReference type="ARBA" id="ARBA00023163"/>
    </source>
</evidence>
<dbReference type="EMBL" id="LT670849">
    <property type="protein sequence ID" value="SHN76576.1"/>
    <property type="molecule type" value="Genomic_DNA"/>
</dbReference>
<dbReference type="PANTHER" id="PTHR47506">
    <property type="entry name" value="TRANSCRIPTIONAL REGULATORY PROTEIN"/>
    <property type="match status" value="1"/>
</dbReference>
<evidence type="ECO:0000256" key="4">
    <source>
        <dbReference type="PROSITE-ProRule" id="PRU00335"/>
    </source>
</evidence>
<accession>A0A1M7U0Q3</accession>
<proteinExistence type="predicted"/>
<dbReference type="AlphaFoldDB" id="A0A1M7U0Q3"/>
<reference evidence="7" key="1">
    <citation type="submission" date="2016-11" db="EMBL/GenBank/DDBJ databases">
        <authorList>
            <person name="Varghese N."/>
            <person name="Submissions S."/>
        </authorList>
    </citation>
    <scope>NUCLEOTIDE SEQUENCE [LARGE SCALE GENOMIC DNA]</scope>
    <source>
        <strain evidence="7">GAS401</strain>
    </source>
</reference>
<evidence type="ECO:0000313" key="6">
    <source>
        <dbReference type="EMBL" id="SHN76576.1"/>
    </source>
</evidence>
<dbReference type="InterPro" id="IPR001647">
    <property type="entry name" value="HTH_TetR"/>
</dbReference>
<dbReference type="PROSITE" id="PS01081">
    <property type="entry name" value="HTH_TETR_1"/>
    <property type="match status" value="1"/>
</dbReference>
<dbReference type="SUPFAM" id="SSF48498">
    <property type="entry name" value="Tetracyclin repressor-like, C-terminal domain"/>
    <property type="match status" value="1"/>
</dbReference>
<dbReference type="InterPro" id="IPR023772">
    <property type="entry name" value="DNA-bd_HTH_TetR-type_CS"/>
</dbReference>
<dbReference type="PROSITE" id="PS50977">
    <property type="entry name" value="HTH_TETR_2"/>
    <property type="match status" value="1"/>
</dbReference>
<dbReference type="Pfam" id="PF00440">
    <property type="entry name" value="TetR_N"/>
    <property type="match status" value="1"/>
</dbReference>
<evidence type="ECO:0000259" key="5">
    <source>
        <dbReference type="PROSITE" id="PS50977"/>
    </source>
</evidence>
<keyword evidence="2 4" id="KW-0238">DNA-binding</keyword>
<dbReference type="GO" id="GO:0003677">
    <property type="term" value="F:DNA binding"/>
    <property type="evidence" value="ECO:0007669"/>
    <property type="project" value="UniProtKB-UniRule"/>
</dbReference>
<feature type="domain" description="HTH tetR-type" evidence="5">
    <location>
        <begin position="23"/>
        <end position="83"/>
    </location>
</feature>
<dbReference type="Gene3D" id="1.10.357.10">
    <property type="entry name" value="Tetracycline Repressor, domain 2"/>
    <property type="match status" value="1"/>
</dbReference>
<keyword evidence="1" id="KW-0805">Transcription regulation</keyword>